<evidence type="ECO:0000313" key="3">
    <source>
        <dbReference type="Proteomes" id="UP000050454"/>
    </source>
</evidence>
<evidence type="ECO:0000313" key="2">
    <source>
        <dbReference type="EMBL" id="KPM48504.1"/>
    </source>
</evidence>
<name>A0A0P7C7T1_9BACT</name>
<feature type="transmembrane region" description="Helical" evidence="1">
    <location>
        <begin position="143"/>
        <end position="170"/>
    </location>
</feature>
<dbReference type="STRING" id="1605367.AFM12_07715"/>
<protein>
    <submittedName>
        <fullName evidence="2">Uncharacterized protein</fullName>
    </submittedName>
</protein>
<keyword evidence="1" id="KW-0812">Transmembrane</keyword>
<comment type="caution">
    <text evidence="2">The sequence shown here is derived from an EMBL/GenBank/DDBJ whole genome shotgun (WGS) entry which is preliminary data.</text>
</comment>
<dbReference type="AlphaFoldDB" id="A0A0P7C7T1"/>
<sequence length="285" mass="33652">MAFGLACAQKPRLTFLNDSIGLGDIVRVSLVFEHKSDVEVFFPNNGAYFRPFEFVSFKAFPTVTSDTLSKDSTVYALKLFKVESEQKLQLPVWLMSDGDSLSVYSNRDTLYLKEMISKENLSNEKLESSVNYQFAQEDEGWKVWQLVSLGVVGLLTLTTLLFRVQIFRWYRQYQFRKRQRDFKDKFRKFMSREADHETLQEANSLWRSHMEWIEDKPYTSMSSVEIEKLHEDDKVSQALREIESSLFGGQKSDRINLALHILFTFANERYRERYWQFKKRLKSNG</sequence>
<accession>A0A0P7C7T1</accession>
<evidence type="ECO:0000256" key="1">
    <source>
        <dbReference type="SAM" id="Phobius"/>
    </source>
</evidence>
<proteinExistence type="predicted"/>
<reference evidence="2 3" key="1">
    <citation type="submission" date="2015-07" db="EMBL/GenBank/DDBJ databases">
        <title>The draft genome sequence of Leadbetterella sp. JN14-9.</title>
        <authorList>
            <person name="Liu Y."/>
            <person name="Du J."/>
            <person name="Shao Z."/>
        </authorList>
    </citation>
    <scope>NUCLEOTIDE SEQUENCE [LARGE SCALE GENOMIC DNA]</scope>
    <source>
        <strain evidence="2 3">JN14-9</strain>
    </source>
</reference>
<dbReference type="OrthoDB" id="848790at2"/>
<dbReference type="EMBL" id="LGTQ01000006">
    <property type="protein sequence ID" value="KPM48504.1"/>
    <property type="molecule type" value="Genomic_DNA"/>
</dbReference>
<dbReference type="RefSeq" id="WP_055146232.1">
    <property type="nucleotide sequence ID" value="NZ_JXSZ01000006.1"/>
</dbReference>
<organism evidence="2 3">
    <name type="scientific">Jiulongibacter sediminis</name>
    <dbReference type="NCBI Taxonomy" id="1605367"/>
    <lineage>
        <taxon>Bacteria</taxon>
        <taxon>Pseudomonadati</taxon>
        <taxon>Bacteroidota</taxon>
        <taxon>Cytophagia</taxon>
        <taxon>Cytophagales</taxon>
        <taxon>Leadbetterellaceae</taxon>
        <taxon>Jiulongibacter</taxon>
    </lineage>
</organism>
<keyword evidence="1" id="KW-1133">Transmembrane helix</keyword>
<keyword evidence="1" id="KW-0472">Membrane</keyword>
<dbReference type="Proteomes" id="UP000050454">
    <property type="component" value="Unassembled WGS sequence"/>
</dbReference>
<gene>
    <name evidence="2" type="ORF">AFM12_07715</name>
</gene>
<keyword evidence="3" id="KW-1185">Reference proteome</keyword>